<evidence type="ECO:0000313" key="1">
    <source>
        <dbReference type="EMBL" id="GGH14885.1"/>
    </source>
</evidence>
<evidence type="ECO:0000313" key="2">
    <source>
        <dbReference type="Proteomes" id="UP000659344"/>
    </source>
</evidence>
<comment type="caution">
    <text evidence="1">The sequence shown here is derived from an EMBL/GenBank/DDBJ whole genome shotgun (WGS) entry which is preliminary data.</text>
</comment>
<protein>
    <submittedName>
        <fullName evidence="1">Uncharacterized protein</fullName>
    </submittedName>
</protein>
<organism evidence="1 2">
    <name type="scientific">Paenibacillus segetis</name>
    <dbReference type="NCBI Taxonomy" id="1325360"/>
    <lineage>
        <taxon>Bacteria</taxon>
        <taxon>Bacillati</taxon>
        <taxon>Bacillota</taxon>
        <taxon>Bacilli</taxon>
        <taxon>Bacillales</taxon>
        <taxon>Paenibacillaceae</taxon>
        <taxon>Paenibacillus</taxon>
    </lineage>
</organism>
<keyword evidence="2" id="KW-1185">Reference proteome</keyword>
<dbReference type="EMBL" id="BMFT01000001">
    <property type="protein sequence ID" value="GGH14885.1"/>
    <property type="molecule type" value="Genomic_DNA"/>
</dbReference>
<name>A0ABQ1Y811_9BACL</name>
<reference evidence="2" key="1">
    <citation type="journal article" date="2019" name="Int. J. Syst. Evol. Microbiol.">
        <title>The Global Catalogue of Microorganisms (GCM) 10K type strain sequencing project: providing services to taxonomists for standard genome sequencing and annotation.</title>
        <authorList>
            <consortium name="The Broad Institute Genomics Platform"/>
            <consortium name="The Broad Institute Genome Sequencing Center for Infectious Disease"/>
            <person name="Wu L."/>
            <person name="Ma J."/>
        </authorList>
    </citation>
    <scope>NUCLEOTIDE SEQUENCE [LARGE SCALE GENOMIC DNA]</scope>
    <source>
        <strain evidence="2">CGMCC 1.12769</strain>
    </source>
</reference>
<gene>
    <name evidence="1" type="ORF">GCM10008013_08780</name>
</gene>
<sequence length="56" mass="5746">MADIMMDSIGTGAIKMGTMEGSIGIGGIKTGTIIMEDILCRDIKGAKGIMEGSIPD</sequence>
<accession>A0ABQ1Y811</accession>
<proteinExistence type="predicted"/>
<dbReference type="Proteomes" id="UP000659344">
    <property type="component" value="Unassembled WGS sequence"/>
</dbReference>